<dbReference type="EMBL" id="VEVO01000016">
    <property type="protein sequence ID" value="KAF0029859.1"/>
    <property type="molecule type" value="Genomic_DNA"/>
</dbReference>
<dbReference type="AlphaFoldDB" id="A0A6A4SB59"/>
<reference evidence="1 2" key="1">
    <citation type="submission" date="2019-06" db="EMBL/GenBank/DDBJ databases">
        <title>Draft genomes of female and male turbot (Scophthalmus maximus).</title>
        <authorList>
            <person name="Xu H."/>
            <person name="Xu X.-W."/>
            <person name="Shao C."/>
            <person name="Chen S."/>
        </authorList>
    </citation>
    <scope>NUCLEOTIDE SEQUENCE [LARGE SCALE GENOMIC DNA]</scope>
    <source>
        <strain evidence="1">Ysfricsl-2016a</strain>
        <tissue evidence="1">Blood</tissue>
    </source>
</reference>
<sequence length="102" mass="11634">MERLLTCYRGFNNYILCSHGNCGCGETKMATATLPLRFLVRVGPVQCKPSLAVCVFSSPYKHNRRLIAALEGRLRKMHEERKSGTTSRHRRCLFKEEGQFGI</sequence>
<organism evidence="1 2">
    <name type="scientific">Scophthalmus maximus</name>
    <name type="common">Turbot</name>
    <name type="synonym">Psetta maxima</name>
    <dbReference type="NCBI Taxonomy" id="52904"/>
    <lineage>
        <taxon>Eukaryota</taxon>
        <taxon>Metazoa</taxon>
        <taxon>Chordata</taxon>
        <taxon>Craniata</taxon>
        <taxon>Vertebrata</taxon>
        <taxon>Euteleostomi</taxon>
        <taxon>Actinopterygii</taxon>
        <taxon>Neopterygii</taxon>
        <taxon>Teleostei</taxon>
        <taxon>Neoteleostei</taxon>
        <taxon>Acanthomorphata</taxon>
        <taxon>Carangaria</taxon>
        <taxon>Pleuronectiformes</taxon>
        <taxon>Pleuronectoidei</taxon>
        <taxon>Scophthalmidae</taxon>
        <taxon>Scophthalmus</taxon>
    </lineage>
</organism>
<evidence type="ECO:0000313" key="2">
    <source>
        <dbReference type="Proteomes" id="UP000438429"/>
    </source>
</evidence>
<evidence type="ECO:0000313" key="1">
    <source>
        <dbReference type="EMBL" id="KAF0029859.1"/>
    </source>
</evidence>
<name>A0A6A4SB59_SCOMX</name>
<proteinExistence type="predicted"/>
<comment type="caution">
    <text evidence="1">The sequence shown here is derived from an EMBL/GenBank/DDBJ whole genome shotgun (WGS) entry which is preliminary data.</text>
</comment>
<gene>
    <name evidence="1" type="ORF">F2P81_018964</name>
</gene>
<protein>
    <submittedName>
        <fullName evidence="1">Uncharacterized protein</fullName>
    </submittedName>
</protein>
<accession>A0A6A4SB59</accession>
<dbReference type="Proteomes" id="UP000438429">
    <property type="component" value="Unassembled WGS sequence"/>
</dbReference>